<keyword evidence="4 8" id="KW-1133">Transmembrane helix</keyword>
<evidence type="ECO:0000256" key="7">
    <source>
        <dbReference type="ARBA" id="ARBA00041344"/>
    </source>
</evidence>
<keyword evidence="10" id="KW-1185">Reference proteome</keyword>
<evidence type="ECO:0000313" key="10">
    <source>
        <dbReference type="Proteomes" id="UP001159042"/>
    </source>
</evidence>
<accession>A0AAV8W0J3</accession>
<dbReference type="PANTHER" id="PTHR13002:SF1">
    <property type="entry name" value="COMPLEX I ASSEMBLY FACTOR TIMMDC1, MITOCHONDRIAL"/>
    <property type="match status" value="1"/>
</dbReference>
<comment type="subcellular location">
    <subcellularLocation>
        <location evidence="1">Membrane</location>
        <topology evidence="1">Multi-pass membrane protein</topology>
    </subcellularLocation>
</comment>
<gene>
    <name evidence="9" type="ORF">NQ315_011772</name>
</gene>
<dbReference type="GO" id="GO:0016020">
    <property type="term" value="C:membrane"/>
    <property type="evidence" value="ECO:0007669"/>
    <property type="project" value="UniProtKB-SubCell"/>
</dbReference>
<dbReference type="InterPro" id="IPR055299">
    <property type="entry name" value="TIMMDC1"/>
</dbReference>
<organism evidence="9 10">
    <name type="scientific">Exocentrus adspersus</name>
    <dbReference type="NCBI Taxonomy" id="1586481"/>
    <lineage>
        <taxon>Eukaryota</taxon>
        <taxon>Metazoa</taxon>
        <taxon>Ecdysozoa</taxon>
        <taxon>Arthropoda</taxon>
        <taxon>Hexapoda</taxon>
        <taxon>Insecta</taxon>
        <taxon>Pterygota</taxon>
        <taxon>Neoptera</taxon>
        <taxon>Endopterygota</taxon>
        <taxon>Coleoptera</taxon>
        <taxon>Polyphaga</taxon>
        <taxon>Cucujiformia</taxon>
        <taxon>Chrysomeloidea</taxon>
        <taxon>Cerambycidae</taxon>
        <taxon>Lamiinae</taxon>
        <taxon>Acanthocinini</taxon>
        <taxon>Exocentrus</taxon>
    </lineage>
</organism>
<evidence type="ECO:0000256" key="2">
    <source>
        <dbReference type="ARBA" id="ARBA00008444"/>
    </source>
</evidence>
<evidence type="ECO:0000256" key="3">
    <source>
        <dbReference type="ARBA" id="ARBA00022692"/>
    </source>
</evidence>
<comment type="similarity">
    <text evidence="2">Belongs to the Tim17/Tim22/Tim23 family.</text>
</comment>
<name>A0AAV8W0J3_9CUCU</name>
<evidence type="ECO:0000256" key="8">
    <source>
        <dbReference type="SAM" id="Phobius"/>
    </source>
</evidence>
<dbReference type="PANTHER" id="PTHR13002">
    <property type="entry name" value="C3ORF1 PROTEIN-RELATED"/>
    <property type="match status" value="1"/>
</dbReference>
<dbReference type="Pfam" id="PF02466">
    <property type="entry name" value="Tim17"/>
    <property type="match status" value="1"/>
</dbReference>
<feature type="transmembrane region" description="Helical" evidence="8">
    <location>
        <begin position="179"/>
        <end position="202"/>
    </location>
</feature>
<sequence length="273" mass="30426">MMRHSVRQWSRYGILSIPALFGIDQLDNVTPTEQQADKSIAKTETGWDRLKRMFETDEFGNVSKEMNSVLQVGALSMFIGAMYGGVINSRSAYLEFMRTHEATSFKSHLDAKKKLQDAVTISFGKGAFKWGWRLTLFATSFVGISTAIQTYRGDYGIVEYVVAGGASGVMYKFNMGPRGWIVGGGLGSVLGLICGCATMGILKLAGISLEEARYWQYYWKDSRNEYFRKGVADYLEKQDFAVIKIHNDKVGEAGKDLSNLDKEVSTDKTSEKS</sequence>
<keyword evidence="3 8" id="KW-0812">Transmembrane</keyword>
<dbReference type="Proteomes" id="UP001159042">
    <property type="component" value="Unassembled WGS sequence"/>
</dbReference>
<evidence type="ECO:0000256" key="1">
    <source>
        <dbReference type="ARBA" id="ARBA00004141"/>
    </source>
</evidence>
<dbReference type="AlphaFoldDB" id="A0AAV8W0J3"/>
<dbReference type="EMBL" id="JANEYG010000015">
    <property type="protein sequence ID" value="KAJ8920116.1"/>
    <property type="molecule type" value="Genomic_DNA"/>
</dbReference>
<evidence type="ECO:0000256" key="5">
    <source>
        <dbReference type="ARBA" id="ARBA00023136"/>
    </source>
</evidence>
<protein>
    <recommendedName>
        <fullName evidence="6">Complex I assembly factor TIMMDC1, mitochondrial</fullName>
    </recommendedName>
    <alternativeName>
        <fullName evidence="7">Translocase of inner mitochondrial membrane domain-containing protein 1</fullName>
    </alternativeName>
</protein>
<comment type="caution">
    <text evidence="9">The sequence shown here is derived from an EMBL/GenBank/DDBJ whole genome shotgun (WGS) entry which is preliminary data.</text>
</comment>
<evidence type="ECO:0000256" key="6">
    <source>
        <dbReference type="ARBA" id="ARBA00040778"/>
    </source>
</evidence>
<reference evidence="9 10" key="1">
    <citation type="journal article" date="2023" name="Insect Mol. Biol.">
        <title>Genome sequencing provides insights into the evolution of gene families encoding plant cell wall-degrading enzymes in longhorned beetles.</title>
        <authorList>
            <person name="Shin N.R."/>
            <person name="Okamura Y."/>
            <person name="Kirsch R."/>
            <person name="Pauchet Y."/>
        </authorList>
    </citation>
    <scope>NUCLEOTIDE SEQUENCE [LARGE SCALE GENOMIC DNA]</scope>
    <source>
        <strain evidence="9">EAD_L_NR</strain>
    </source>
</reference>
<proteinExistence type="inferred from homology"/>
<evidence type="ECO:0000313" key="9">
    <source>
        <dbReference type="EMBL" id="KAJ8920116.1"/>
    </source>
</evidence>
<dbReference type="GO" id="GO:0005739">
    <property type="term" value="C:mitochondrion"/>
    <property type="evidence" value="ECO:0007669"/>
    <property type="project" value="TreeGrafter"/>
</dbReference>
<keyword evidence="5 8" id="KW-0472">Membrane</keyword>
<dbReference type="GO" id="GO:0032981">
    <property type="term" value="P:mitochondrial respiratory chain complex I assembly"/>
    <property type="evidence" value="ECO:0007669"/>
    <property type="project" value="InterPro"/>
</dbReference>
<evidence type="ECO:0000256" key="4">
    <source>
        <dbReference type="ARBA" id="ARBA00022989"/>
    </source>
</evidence>